<reference evidence="1 2" key="2">
    <citation type="submission" date="2018-11" db="EMBL/GenBank/DDBJ databases">
        <authorList>
            <consortium name="Pathogen Informatics"/>
        </authorList>
    </citation>
    <scope>NUCLEOTIDE SEQUENCE [LARGE SCALE GENOMIC DNA]</scope>
    <source>
        <strain evidence="1 2">MHpl1</strain>
    </source>
</reference>
<name>A0A0N4WDK2_HAEPC</name>
<organism evidence="3">
    <name type="scientific">Haemonchus placei</name>
    <name type="common">Barber's pole worm</name>
    <dbReference type="NCBI Taxonomy" id="6290"/>
    <lineage>
        <taxon>Eukaryota</taxon>
        <taxon>Metazoa</taxon>
        <taxon>Ecdysozoa</taxon>
        <taxon>Nematoda</taxon>
        <taxon>Chromadorea</taxon>
        <taxon>Rhabditida</taxon>
        <taxon>Rhabditina</taxon>
        <taxon>Rhabditomorpha</taxon>
        <taxon>Strongyloidea</taxon>
        <taxon>Trichostrongylidae</taxon>
        <taxon>Haemonchus</taxon>
    </lineage>
</organism>
<accession>A0A0N4WDK2</accession>
<reference evidence="3" key="1">
    <citation type="submission" date="2017-02" db="UniProtKB">
        <authorList>
            <consortium name="WormBaseParasite"/>
        </authorList>
    </citation>
    <scope>IDENTIFICATION</scope>
</reference>
<sequence>MNTRAEPRQLHAFRNRVEEAAAPRRIVTVAVVYHRKGRKYKTTETLTASAGRWLPHGCAAARPHALGRQISALDGDEAFSVWSTIALTSVIQILLKGEKNSWRRIGFYLRYDYVFEETNRAEVHNAPHGAVIHLIAAHRTLSSTIIAIGPSK</sequence>
<dbReference type="AlphaFoldDB" id="A0A0N4WDK2"/>
<evidence type="ECO:0000313" key="1">
    <source>
        <dbReference type="EMBL" id="VDO35483.1"/>
    </source>
</evidence>
<gene>
    <name evidence="1" type="ORF">HPLM_LOCUS8658</name>
</gene>
<dbReference type="Proteomes" id="UP000268014">
    <property type="component" value="Unassembled WGS sequence"/>
</dbReference>
<evidence type="ECO:0000313" key="2">
    <source>
        <dbReference type="Proteomes" id="UP000268014"/>
    </source>
</evidence>
<dbReference type="WBParaSite" id="HPLM_0000866601-mRNA-1">
    <property type="protein sequence ID" value="HPLM_0000866601-mRNA-1"/>
    <property type="gene ID" value="HPLM_0000866601"/>
</dbReference>
<keyword evidence="2" id="KW-1185">Reference proteome</keyword>
<dbReference type="EMBL" id="UZAF01016906">
    <property type="protein sequence ID" value="VDO35483.1"/>
    <property type="molecule type" value="Genomic_DNA"/>
</dbReference>
<protein>
    <submittedName>
        <fullName evidence="1 3">Uncharacterized protein</fullName>
    </submittedName>
</protein>
<evidence type="ECO:0000313" key="3">
    <source>
        <dbReference type="WBParaSite" id="HPLM_0000866601-mRNA-1"/>
    </source>
</evidence>
<proteinExistence type="predicted"/>